<dbReference type="Proteomes" id="UP001589750">
    <property type="component" value="Unassembled WGS sequence"/>
</dbReference>
<protein>
    <submittedName>
        <fullName evidence="1">Uncharacterized protein</fullName>
    </submittedName>
</protein>
<reference evidence="1 2" key="1">
    <citation type="submission" date="2024-09" db="EMBL/GenBank/DDBJ databases">
        <authorList>
            <person name="Sun Q."/>
            <person name="Mori K."/>
        </authorList>
    </citation>
    <scope>NUCLEOTIDE SEQUENCE [LARGE SCALE GENOMIC DNA]</scope>
    <source>
        <strain evidence="1 2">JCM 9626</strain>
    </source>
</reference>
<comment type="caution">
    <text evidence="1">The sequence shown here is derived from an EMBL/GenBank/DDBJ whole genome shotgun (WGS) entry which is preliminary data.</text>
</comment>
<name>A0ABV5K9Z0_9ACTN</name>
<dbReference type="RefSeq" id="WP_140011422.1">
    <property type="nucleotide sequence ID" value="NZ_JBHMDG010000011.1"/>
</dbReference>
<evidence type="ECO:0000313" key="1">
    <source>
        <dbReference type="EMBL" id="MFB9313247.1"/>
    </source>
</evidence>
<evidence type="ECO:0000313" key="2">
    <source>
        <dbReference type="Proteomes" id="UP001589750"/>
    </source>
</evidence>
<gene>
    <name evidence="1" type="ORF">ACFFRI_09350</name>
</gene>
<organism evidence="1 2">
    <name type="scientific">Nocardioides plantarum</name>
    <dbReference type="NCBI Taxonomy" id="29299"/>
    <lineage>
        <taxon>Bacteria</taxon>
        <taxon>Bacillati</taxon>
        <taxon>Actinomycetota</taxon>
        <taxon>Actinomycetes</taxon>
        <taxon>Propionibacteriales</taxon>
        <taxon>Nocardioidaceae</taxon>
        <taxon>Nocardioides</taxon>
    </lineage>
</organism>
<keyword evidence="2" id="KW-1185">Reference proteome</keyword>
<proteinExistence type="predicted"/>
<accession>A0ABV5K9Z0</accession>
<sequence>MPGVKEVTELPVITVDVPGRDFGHVHLTTALLQVPPVERSRLALQVIHLAAQQATGRGSRATLQRCYDHAIDNDLVFRWNGSWSASPDRSRAARPTYRLDPADGWGRVALEIRDGDGDTPTVTSGEAVAFCTLEGFRRSAQTMRWSGPDSVEVVPYAGLVGQQAGRLIVRRESGAWSSAVTDDVHVRVPDLDLTSRPPVIDVVDA</sequence>
<dbReference type="EMBL" id="JBHMDG010000011">
    <property type="protein sequence ID" value="MFB9313247.1"/>
    <property type="molecule type" value="Genomic_DNA"/>
</dbReference>